<dbReference type="InterPro" id="IPR024983">
    <property type="entry name" value="CHAT_dom"/>
</dbReference>
<sequence>IFSGDPLLTEELLFNASLNLGSIHRLRKELNTAEHFYKKAMESATLMKDLDRELLAKIHLALCLLDRGELKEAIENYFKELMISKSNMSNYTKTLFLQYYGNACRSAADWGRAKEYLREALHLAKQLKDAGLVSSCCGDLGNVFRSEGRYWDAEQLHGTHCNIALKRGDIHGLAIACGNIGFLKFYNPQETDASVVYQFIEYSLAGQLGDFARMGIAFNKIGKLYTTLGYYDPATKLFRVALDTARKAGNVAGEGMAWGNLGNVHRALAQFEKAIECHLKYRDNAQRRLDVGGVAIMQHQLAMDYFLSGNLPEAEKSIIDAFQTLESIRSQIGKDDQSKLSNFEKNQADAYNLLQMVLVAQKKYKEAFVFADASRGRALTEIVRNRVWGSISSPTDINCLREEFTTQSFQSLLQVSRKLSTALVMYSLVKEFDRTGAIFNWVYAWVLHPTGSLDFSKTPLQSGTEFKVEVNDEFIFKLRSSMAQQSQREELSQFIKNTPHLPLDGQQVQPRTNIQTDEVLESLRGLDLFPGFKCESKDNGNSFFYNLQWDCPADRKAKSETEKGRHDPLQSSCNNDLEGNHLGSDHIDLNSGETSQKSCTTQSDTKAQKGQNVAAFLTHGNDAPNSNVTGVSVSTDPPPTTQETRNELNNDPVLAPWQPMLCQLHKILIAPIANVLPREDKKTRIIFIPQDFLLKVPFAALQEDANHPYLMENYVISTSPSIHLLELSSAICKSSEDNASLELSLLAVGNPKMPFERHLQLPFAEREVHLISEIINSEASDVLTREKAKKRNVVAAMPKHKILHFATHAVVENADSHGDFSMPGFIVLAKSDTKCDGILTAEEIREMKLNAELVVLSCCETGLGKVTGDGILGLARAFLASGAACVITTLWKIDDQSASELMEAFYQEYKSSRDAASSLQRAMNILQSKDDTKSPQHWGAFSIVGTTGFGSGSG</sequence>
<evidence type="ECO:0000313" key="4">
    <source>
        <dbReference type="Proteomes" id="UP001159405"/>
    </source>
</evidence>
<proteinExistence type="predicted"/>
<dbReference type="InterPro" id="IPR011990">
    <property type="entry name" value="TPR-like_helical_dom_sf"/>
</dbReference>
<dbReference type="InterPro" id="IPR019734">
    <property type="entry name" value="TPR_rpt"/>
</dbReference>
<dbReference type="SUPFAM" id="SSF48452">
    <property type="entry name" value="TPR-like"/>
    <property type="match status" value="2"/>
</dbReference>
<evidence type="ECO:0000313" key="3">
    <source>
        <dbReference type="EMBL" id="CAH3173780.1"/>
    </source>
</evidence>
<feature type="non-terminal residue" evidence="3">
    <location>
        <position position="1"/>
    </location>
</feature>
<dbReference type="SMART" id="SM00028">
    <property type="entry name" value="TPR"/>
    <property type="match status" value="7"/>
</dbReference>
<dbReference type="EMBL" id="CALNXK010000184">
    <property type="protein sequence ID" value="CAH3173780.1"/>
    <property type="molecule type" value="Genomic_DNA"/>
</dbReference>
<dbReference type="Proteomes" id="UP001159405">
    <property type="component" value="Unassembled WGS sequence"/>
</dbReference>
<dbReference type="Gene3D" id="1.25.40.10">
    <property type="entry name" value="Tetratricopeptide repeat domain"/>
    <property type="match status" value="2"/>
</dbReference>
<comment type="caution">
    <text evidence="3">The sequence shown here is derived from an EMBL/GenBank/DDBJ whole genome shotgun (WGS) entry which is preliminary data.</text>
</comment>
<feature type="compositionally biased region" description="Polar residues" evidence="1">
    <location>
        <begin position="591"/>
        <end position="611"/>
    </location>
</feature>
<feature type="compositionally biased region" description="Basic and acidic residues" evidence="1">
    <location>
        <begin position="558"/>
        <end position="568"/>
    </location>
</feature>
<keyword evidence="4" id="KW-1185">Reference proteome</keyword>
<dbReference type="PANTHER" id="PTHR10098">
    <property type="entry name" value="RAPSYN-RELATED"/>
    <property type="match status" value="1"/>
</dbReference>
<evidence type="ECO:0000256" key="1">
    <source>
        <dbReference type="SAM" id="MobiDB-lite"/>
    </source>
</evidence>
<name>A0ABN8R8Y6_9CNID</name>
<organism evidence="3 4">
    <name type="scientific">Porites lobata</name>
    <dbReference type="NCBI Taxonomy" id="104759"/>
    <lineage>
        <taxon>Eukaryota</taxon>
        <taxon>Metazoa</taxon>
        <taxon>Cnidaria</taxon>
        <taxon>Anthozoa</taxon>
        <taxon>Hexacorallia</taxon>
        <taxon>Scleractinia</taxon>
        <taxon>Fungiina</taxon>
        <taxon>Poritidae</taxon>
        <taxon>Porites</taxon>
    </lineage>
</organism>
<accession>A0ABN8R8Y6</accession>
<protein>
    <recommendedName>
        <fullName evidence="2">CHAT domain-containing protein</fullName>
    </recommendedName>
</protein>
<gene>
    <name evidence="3" type="ORF">PLOB_00014349</name>
</gene>
<feature type="region of interest" description="Disordered" evidence="1">
    <location>
        <begin position="558"/>
        <end position="651"/>
    </location>
</feature>
<dbReference type="PANTHER" id="PTHR10098:SF108">
    <property type="entry name" value="TETRATRICOPEPTIDE REPEAT PROTEIN 28"/>
    <property type="match status" value="1"/>
</dbReference>
<feature type="compositionally biased region" description="Polar residues" evidence="1">
    <location>
        <begin position="623"/>
        <end position="649"/>
    </location>
</feature>
<reference evidence="3 4" key="1">
    <citation type="submission" date="2022-05" db="EMBL/GenBank/DDBJ databases">
        <authorList>
            <consortium name="Genoscope - CEA"/>
            <person name="William W."/>
        </authorList>
    </citation>
    <scope>NUCLEOTIDE SEQUENCE [LARGE SCALE GENOMIC DNA]</scope>
</reference>
<dbReference type="Pfam" id="PF12770">
    <property type="entry name" value="CHAT"/>
    <property type="match status" value="1"/>
</dbReference>
<evidence type="ECO:0000259" key="2">
    <source>
        <dbReference type="Pfam" id="PF12770"/>
    </source>
</evidence>
<feature type="domain" description="CHAT" evidence="2">
    <location>
        <begin position="659"/>
        <end position="945"/>
    </location>
</feature>